<sequence>MLCALNTWYRAATVMTEKNTPEFNHYQHNAPEYTEEVLWHRVYAVAATVLLVVALSGWGLYNLFKSDEPGNAPFKVEALAPSAAIPTAEDPAQTTTFATEPAAAANAVADTEEAAPEEAVAITSEAVTVEPAEVTPEAADNRTESDTMAVIDHTPSAADDSYQVKVTILNTDITHAALTDRIKELEPAREINSTTALDDGFLKLYFYTDLSGRAGDTLTYSWYRDEKRVARVRIPVGSDRWRSHASKNISAKMRGSWKVVVTDRKGETLATSEFYLKANAS</sequence>
<dbReference type="KEGG" id="kak:Kalk_05420"/>
<evidence type="ECO:0000313" key="3">
    <source>
        <dbReference type="EMBL" id="AUM11897.1"/>
    </source>
</evidence>
<reference evidence="4" key="1">
    <citation type="submission" date="2017-08" db="EMBL/GenBank/DDBJ databases">
        <title>Direct submision.</title>
        <authorList>
            <person name="Kim S.-J."/>
            <person name="Rhee S.-K."/>
        </authorList>
    </citation>
    <scope>NUCLEOTIDE SEQUENCE [LARGE SCALE GENOMIC DNA]</scope>
    <source>
        <strain evidence="4">GI5</strain>
    </source>
</reference>
<dbReference type="Proteomes" id="UP000235116">
    <property type="component" value="Chromosome"/>
</dbReference>
<dbReference type="EMBL" id="CP022684">
    <property type="protein sequence ID" value="AUM11897.1"/>
    <property type="molecule type" value="Genomic_DNA"/>
</dbReference>
<dbReference type="Pfam" id="PF11141">
    <property type="entry name" value="DUF2914"/>
    <property type="match status" value="1"/>
</dbReference>
<name>A0A2K9LI34_9GAMM</name>
<gene>
    <name evidence="3" type="ORF">Kalk_05420</name>
</gene>
<keyword evidence="1" id="KW-0472">Membrane</keyword>
<keyword evidence="1" id="KW-1133">Transmembrane helix</keyword>
<feature type="domain" description="DUF2914" evidence="2">
    <location>
        <begin position="217"/>
        <end position="274"/>
    </location>
</feature>
<proteinExistence type="predicted"/>
<evidence type="ECO:0000256" key="1">
    <source>
        <dbReference type="SAM" id="Phobius"/>
    </source>
</evidence>
<feature type="transmembrane region" description="Helical" evidence="1">
    <location>
        <begin position="42"/>
        <end position="64"/>
    </location>
</feature>
<accession>A0A2K9LI34</accession>
<keyword evidence="1" id="KW-0812">Transmembrane</keyword>
<organism evidence="3 4">
    <name type="scientific">Ketobacter alkanivorans</name>
    <dbReference type="NCBI Taxonomy" id="1917421"/>
    <lineage>
        <taxon>Bacteria</taxon>
        <taxon>Pseudomonadati</taxon>
        <taxon>Pseudomonadota</taxon>
        <taxon>Gammaproteobacteria</taxon>
        <taxon>Pseudomonadales</taxon>
        <taxon>Ketobacteraceae</taxon>
        <taxon>Ketobacter</taxon>
    </lineage>
</organism>
<dbReference type="InterPro" id="IPR022606">
    <property type="entry name" value="DUF2914"/>
</dbReference>
<keyword evidence="4" id="KW-1185">Reference proteome</keyword>
<protein>
    <recommendedName>
        <fullName evidence="2">DUF2914 domain-containing protein</fullName>
    </recommendedName>
</protein>
<evidence type="ECO:0000313" key="4">
    <source>
        <dbReference type="Proteomes" id="UP000235116"/>
    </source>
</evidence>
<evidence type="ECO:0000259" key="2">
    <source>
        <dbReference type="Pfam" id="PF11141"/>
    </source>
</evidence>
<dbReference type="AlphaFoldDB" id="A0A2K9LI34"/>